<keyword evidence="1" id="KW-1133">Transmembrane helix</keyword>
<reference evidence="2 3" key="1">
    <citation type="submission" date="2021-06" db="EMBL/GenBank/DDBJ databases">
        <authorList>
            <person name="Palmer J.M."/>
        </authorList>
    </citation>
    <scope>NUCLEOTIDE SEQUENCE [LARGE SCALE GENOMIC DNA]</scope>
    <source>
        <strain evidence="2 3">AS_MEX2019</strain>
        <tissue evidence="2">Muscle</tissue>
    </source>
</reference>
<dbReference type="Proteomes" id="UP001469553">
    <property type="component" value="Unassembled WGS sequence"/>
</dbReference>
<sequence>MHTTTRINTTFEQVEVGLESFHTPFAVCRLGSEAGRGSGPPGRDLGWVWGSGLGGCLVLGLAFLLFWDCLDFLGSQSLALVAGPLLGIGARLRRQGLGRAVCSVD</sequence>
<keyword evidence="1" id="KW-0812">Transmembrane</keyword>
<protein>
    <submittedName>
        <fullName evidence="2">Uncharacterized protein</fullName>
    </submittedName>
</protein>
<comment type="caution">
    <text evidence="2">The sequence shown here is derived from an EMBL/GenBank/DDBJ whole genome shotgun (WGS) entry which is preliminary data.</text>
</comment>
<feature type="transmembrane region" description="Helical" evidence="1">
    <location>
        <begin position="73"/>
        <end position="90"/>
    </location>
</feature>
<keyword evidence="3" id="KW-1185">Reference proteome</keyword>
<keyword evidence="1" id="KW-0472">Membrane</keyword>
<proteinExistence type="predicted"/>
<name>A0ABV0XVC2_9TELE</name>
<accession>A0ABV0XVC2</accession>
<evidence type="ECO:0000313" key="2">
    <source>
        <dbReference type="EMBL" id="MEQ2285458.1"/>
    </source>
</evidence>
<dbReference type="EMBL" id="JAHRIP010013480">
    <property type="protein sequence ID" value="MEQ2285458.1"/>
    <property type="molecule type" value="Genomic_DNA"/>
</dbReference>
<evidence type="ECO:0000313" key="3">
    <source>
        <dbReference type="Proteomes" id="UP001469553"/>
    </source>
</evidence>
<feature type="transmembrane region" description="Helical" evidence="1">
    <location>
        <begin position="46"/>
        <end position="67"/>
    </location>
</feature>
<organism evidence="2 3">
    <name type="scientific">Ameca splendens</name>
    <dbReference type="NCBI Taxonomy" id="208324"/>
    <lineage>
        <taxon>Eukaryota</taxon>
        <taxon>Metazoa</taxon>
        <taxon>Chordata</taxon>
        <taxon>Craniata</taxon>
        <taxon>Vertebrata</taxon>
        <taxon>Euteleostomi</taxon>
        <taxon>Actinopterygii</taxon>
        <taxon>Neopterygii</taxon>
        <taxon>Teleostei</taxon>
        <taxon>Neoteleostei</taxon>
        <taxon>Acanthomorphata</taxon>
        <taxon>Ovalentaria</taxon>
        <taxon>Atherinomorphae</taxon>
        <taxon>Cyprinodontiformes</taxon>
        <taxon>Goodeidae</taxon>
        <taxon>Ameca</taxon>
    </lineage>
</organism>
<gene>
    <name evidence="2" type="ORF">AMECASPLE_032018</name>
</gene>
<evidence type="ECO:0000256" key="1">
    <source>
        <dbReference type="SAM" id="Phobius"/>
    </source>
</evidence>